<evidence type="ECO:0000256" key="6">
    <source>
        <dbReference type="ARBA" id="ARBA00022692"/>
    </source>
</evidence>
<gene>
    <name evidence="15" type="ORF">VNI00_010855</name>
</gene>
<comment type="pathway">
    <text evidence="3">Secondary metabolite biosynthesis; terpenoid biosynthesis.</text>
</comment>
<organism evidence="15 16">
    <name type="scientific">Paramarasmius palmivorus</name>
    <dbReference type="NCBI Taxonomy" id="297713"/>
    <lineage>
        <taxon>Eukaryota</taxon>
        <taxon>Fungi</taxon>
        <taxon>Dikarya</taxon>
        <taxon>Basidiomycota</taxon>
        <taxon>Agaricomycotina</taxon>
        <taxon>Agaricomycetes</taxon>
        <taxon>Agaricomycetidae</taxon>
        <taxon>Agaricales</taxon>
        <taxon>Marasmiineae</taxon>
        <taxon>Marasmiaceae</taxon>
        <taxon>Paramarasmius</taxon>
    </lineage>
</organism>
<dbReference type="GO" id="GO:0016020">
    <property type="term" value="C:membrane"/>
    <property type="evidence" value="ECO:0007669"/>
    <property type="project" value="UniProtKB-SubCell"/>
</dbReference>
<comment type="caution">
    <text evidence="15">The sequence shown here is derived from an EMBL/GenBank/DDBJ whole genome shotgun (WGS) entry which is preliminary data.</text>
</comment>
<proteinExistence type="inferred from homology"/>
<evidence type="ECO:0000256" key="10">
    <source>
        <dbReference type="ARBA" id="ARBA00023004"/>
    </source>
</evidence>
<dbReference type="GO" id="GO:0016705">
    <property type="term" value="F:oxidoreductase activity, acting on paired donors, with incorporation or reduction of molecular oxygen"/>
    <property type="evidence" value="ECO:0007669"/>
    <property type="project" value="InterPro"/>
</dbReference>
<reference evidence="15 16" key="1">
    <citation type="submission" date="2024-01" db="EMBL/GenBank/DDBJ databases">
        <title>A draft genome for a cacao thread blight-causing isolate of Paramarasmius palmivorus.</title>
        <authorList>
            <person name="Baruah I.K."/>
            <person name="Bukari Y."/>
            <person name="Amoako-Attah I."/>
            <person name="Meinhardt L.W."/>
            <person name="Bailey B.A."/>
            <person name="Cohen S.P."/>
        </authorList>
    </citation>
    <scope>NUCLEOTIDE SEQUENCE [LARGE SCALE GENOMIC DNA]</scope>
    <source>
        <strain evidence="15 16">GH-12</strain>
    </source>
</reference>
<feature type="transmembrane region" description="Helical" evidence="14">
    <location>
        <begin position="31"/>
        <end position="51"/>
    </location>
</feature>
<keyword evidence="16" id="KW-1185">Reference proteome</keyword>
<keyword evidence="9" id="KW-0560">Oxidoreductase</keyword>
<dbReference type="Pfam" id="PF00067">
    <property type="entry name" value="p450"/>
    <property type="match status" value="2"/>
</dbReference>
<keyword evidence="5 13" id="KW-0349">Heme</keyword>
<dbReference type="InterPro" id="IPR002401">
    <property type="entry name" value="Cyt_P450_E_grp-I"/>
</dbReference>
<keyword evidence="7 13" id="KW-0479">Metal-binding</keyword>
<dbReference type="PRINTS" id="PR00463">
    <property type="entry name" value="EP450I"/>
</dbReference>
<evidence type="ECO:0000256" key="13">
    <source>
        <dbReference type="PIRSR" id="PIRSR602401-1"/>
    </source>
</evidence>
<comment type="subcellular location">
    <subcellularLocation>
        <location evidence="2">Membrane</location>
    </subcellularLocation>
</comment>
<keyword evidence="12 14" id="KW-0472">Membrane</keyword>
<name>A0AAW0CEY6_9AGAR</name>
<dbReference type="GO" id="GO:0020037">
    <property type="term" value="F:heme binding"/>
    <property type="evidence" value="ECO:0007669"/>
    <property type="project" value="InterPro"/>
</dbReference>
<dbReference type="InterPro" id="IPR001128">
    <property type="entry name" value="Cyt_P450"/>
</dbReference>
<evidence type="ECO:0000256" key="1">
    <source>
        <dbReference type="ARBA" id="ARBA00001971"/>
    </source>
</evidence>
<dbReference type="AlphaFoldDB" id="A0AAW0CEY6"/>
<dbReference type="Gene3D" id="1.10.630.10">
    <property type="entry name" value="Cytochrome P450"/>
    <property type="match status" value="1"/>
</dbReference>
<evidence type="ECO:0000256" key="9">
    <source>
        <dbReference type="ARBA" id="ARBA00023002"/>
    </source>
</evidence>
<dbReference type="GO" id="GO:0004497">
    <property type="term" value="F:monooxygenase activity"/>
    <property type="evidence" value="ECO:0007669"/>
    <property type="project" value="UniProtKB-KW"/>
</dbReference>
<dbReference type="PANTHER" id="PTHR24305:SF166">
    <property type="entry name" value="CYTOCHROME P450 12A4, MITOCHONDRIAL-RELATED"/>
    <property type="match status" value="1"/>
</dbReference>
<keyword evidence="6 14" id="KW-0812">Transmembrane</keyword>
<dbReference type="Proteomes" id="UP001383192">
    <property type="component" value="Unassembled WGS sequence"/>
</dbReference>
<evidence type="ECO:0000256" key="8">
    <source>
        <dbReference type="ARBA" id="ARBA00022989"/>
    </source>
</evidence>
<dbReference type="GO" id="GO:0005506">
    <property type="term" value="F:iron ion binding"/>
    <property type="evidence" value="ECO:0007669"/>
    <property type="project" value="InterPro"/>
</dbReference>
<evidence type="ECO:0008006" key="17">
    <source>
        <dbReference type="Google" id="ProtNLM"/>
    </source>
</evidence>
<dbReference type="EMBL" id="JAYKXP010000045">
    <property type="protein sequence ID" value="KAK7037638.1"/>
    <property type="molecule type" value="Genomic_DNA"/>
</dbReference>
<keyword evidence="10 13" id="KW-0408">Iron</keyword>
<evidence type="ECO:0000256" key="11">
    <source>
        <dbReference type="ARBA" id="ARBA00023033"/>
    </source>
</evidence>
<evidence type="ECO:0000256" key="2">
    <source>
        <dbReference type="ARBA" id="ARBA00004370"/>
    </source>
</evidence>
<protein>
    <recommendedName>
        <fullName evidence="17">Cytochrome P450</fullName>
    </recommendedName>
</protein>
<comment type="cofactor">
    <cofactor evidence="1 13">
        <name>heme</name>
        <dbReference type="ChEBI" id="CHEBI:30413"/>
    </cofactor>
</comment>
<feature type="transmembrane region" description="Helical" evidence="14">
    <location>
        <begin position="6"/>
        <end position="24"/>
    </location>
</feature>
<dbReference type="PRINTS" id="PR00385">
    <property type="entry name" value="P450"/>
</dbReference>
<keyword evidence="11" id="KW-0503">Monooxygenase</keyword>
<dbReference type="InterPro" id="IPR050121">
    <property type="entry name" value="Cytochrome_P450_monoxygenase"/>
</dbReference>
<feature type="binding site" description="axial binding residue" evidence="13">
    <location>
        <position position="476"/>
    </location>
    <ligand>
        <name>heme</name>
        <dbReference type="ChEBI" id="CHEBI:30413"/>
    </ligand>
    <ligandPart>
        <name>Fe</name>
        <dbReference type="ChEBI" id="CHEBI:18248"/>
    </ligandPart>
</feature>
<accession>A0AAW0CEY6</accession>
<keyword evidence="8 14" id="KW-1133">Transmembrane helix</keyword>
<dbReference type="PANTHER" id="PTHR24305">
    <property type="entry name" value="CYTOCHROME P450"/>
    <property type="match status" value="1"/>
</dbReference>
<evidence type="ECO:0000256" key="3">
    <source>
        <dbReference type="ARBA" id="ARBA00004721"/>
    </source>
</evidence>
<evidence type="ECO:0000256" key="5">
    <source>
        <dbReference type="ARBA" id="ARBA00022617"/>
    </source>
</evidence>
<evidence type="ECO:0000256" key="12">
    <source>
        <dbReference type="ARBA" id="ARBA00023136"/>
    </source>
</evidence>
<evidence type="ECO:0000313" key="15">
    <source>
        <dbReference type="EMBL" id="KAK7037638.1"/>
    </source>
</evidence>
<evidence type="ECO:0000313" key="16">
    <source>
        <dbReference type="Proteomes" id="UP001383192"/>
    </source>
</evidence>
<comment type="similarity">
    <text evidence="4">Belongs to the cytochrome P450 family.</text>
</comment>
<dbReference type="SUPFAM" id="SSF48264">
    <property type="entry name" value="Cytochrome P450"/>
    <property type="match status" value="1"/>
</dbReference>
<evidence type="ECO:0000256" key="14">
    <source>
        <dbReference type="SAM" id="Phobius"/>
    </source>
</evidence>
<dbReference type="InterPro" id="IPR036396">
    <property type="entry name" value="Cyt_P450_sf"/>
</dbReference>
<evidence type="ECO:0000256" key="4">
    <source>
        <dbReference type="ARBA" id="ARBA00010617"/>
    </source>
</evidence>
<evidence type="ECO:0000256" key="7">
    <source>
        <dbReference type="ARBA" id="ARBA00022723"/>
    </source>
</evidence>
<sequence length="535" mass="60655">MFVADDIVAVAALGVINHILFHKYEPTRSTLYITIVFLVLEPLFLSIYFLYTSPVVANASAIEIPILLFRSYTTFYATIISSIACYRLSPFHPLAHVPGPTLHKLSKLPAVWWTWKGQQHILNKKLHDIYGPVVRTGPNEISTIDSNAVQTVLGASGLPKGQWYTVRQDLRAPKNLLAITGDEHANRRRLWNRGMSSEALKEYEDVLKGRCRDFVDALRKQAAYGGEFDIGKWLNYFTFDFMGDMAFGGGSSMVKDGHDKDGLWDELKNFARQLLSFREYGMTCASNRVKQGSQVKDLWYHLVDEAGLEKTKPPLSNVLADGMVAVIAGADTVSEAMTGILWLLLSHPECYKQVEEEIDRVYPPTEDLQEDLDTSRLESMVYLNACINESLRLLPPVMTNGPRQVPSGSGGRLISGYFLAEGTQVYVPPYTMHRSLQHFSPEPESFIPERWLFPDNATFTLDQSAFMPFSYGPANCVGRNLARMQMKMLTIILLRQFKLEFADGFDWESWPNKMRDFFVVARDPLKLTCRPRILH</sequence>